<dbReference type="NCBIfam" id="TIGR03954">
    <property type="entry name" value="integ_memb_HG"/>
    <property type="match status" value="1"/>
</dbReference>
<evidence type="ECO:0000313" key="9">
    <source>
        <dbReference type="Proteomes" id="UP000238034"/>
    </source>
</evidence>
<keyword evidence="9" id="KW-1185">Reference proteome</keyword>
<dbReference type="RefSeq" id="WP_106295357.1">
    <property type="nucleotide sequence ID" value="NZ_PVTH01000014.1"/>
</dbReference>
<keyword evidence="2" id="KW-1003">Cell membrane</keyword>
<dbReference type="InterPro" id="IPR023845">
    <property type="entry name" value="DUF3817_TM"/>
</dbReference>
<dbReference type="Proteomes" id="UP000238034">
    <property type="component" value="Unassembled WGS sequence"/>
</dbReference>
<keyword evidence="5 6" id="KW-0472">Membrane</keyword>
<evidence type="ECO:0000256" key="3">
    <source>
        <dbReference type="ARBA" id="ARBA00022692"/>
    </source>
</evidence>
<dbReference type="AlphaFoldDB" id="A0A2T0TSP5"/>
<accession>A0A2T0TSP5</accession>
<evidence type="ECO:0000259" key="7">
    <source>
        <dbReference type="Pfam" id="PF12823"/>
    </source>
</evidence>
<dbReference type="OrthoDB" id="1121311at2"/>
<evidence type="ECO:0000256" key="2">
    <source>
        <dbReference type="ARBA" id="ARBA00022475"/>
    </source>
</evidence>
<dbReference type="EMBL" id="PVTH01000014">
    <property type="protein sequence ID" value="PRY48558.1"/>
    <property type="molecule type" value="Genomic_DNA"/>
</dbReference>
<dbReference type="Pfam" id="PF12823">
    <property type="entry name" value="DUF3817"/>
    <property type="match status" value="1"/>
</dbReference>
<evidence type="ECO:0000256" key="6">
    <source>
        <dbReference type="SAM" id="Phobius"/>
    </source>
</evidence>
<comment type="caution">
    <text evidence="8">The sequence shown here is derived from an EMBL/GenBank/DDBJ whole genome shotgun (WGS) entry which is preliminary data.</text>
</comment>
<dbReference type="GO" id="GO:0005886">
    <property type="term" value="C:plasma membrane"/>
    <property type="evidence" value="ECO:0007669"/>
    <property type="project" value="UniProtKB-SubCell"/>
</dbReference>
<keyword evidence="4 6" id="KW-1133">Transmembrane helix</keyword>
<organism evidence="8 9">
    <name type="scientific">Arcticibacter pallidicorallinus</name>
    <dbReference type="NCBI Taxonomy" id="1259464"/>
    <lineage>
        <taxon>Bacteria</taxon>
        <taxon>Pseudomonadati</taxon>
        <taxon>Bacteroidota</taxon>
        <taxon>Sphingobacteriia</taxon>
        <taxon>Sphingobacteriales</taxon>
        <taxon>Sphingobacteriaceae</taxon>
        <taxon>Arcticibacter</taxon>
    </lineage>
</organism>
<feature type="transmembrane region" description="Helical" evidence="6">
    <location>
        <begin position="45"/>
        <end position="68"/>
    </location>
</feature>
<reference evidence="8 9" key="1">
    <citation type="submission" date="2018-03" db="EMBL/GenBank/DDBJ databases">
        <title>Genomic Encyclopedia of Type Strains, Phase III (KMG-III): the genomes of soil and plant-associated and newly described type strains.</title>
        <authorList>
            <person name="Whitman W."/>
        </authorList>
    </citation>
    <scope>NUCLEOTIDE SEQUENCE [LARGE SCALE GENOMIC DNA]</scope>
    <source>
        <strain evidence="8 9">CGMCC 1.9313</strain>
    </source>
</reference>
<evidence type="ECO:0000256" key="4">
    <source>
        <dbReference type="ARBA" id="ARBA00022989"/>
    </source>
</evidence>
<proteinExistence type="predicted"/>
<evidence type="ECO:0000313" key="8">
    <source>
        <dbReference type="EMBL" id="PRY48558.1"/>
    </source>
</evidence>
<dbReference type="PANTHER" id="PTHR40077">
    <property type="entry name" value="MEMBRANE PROTEIN-RELATED"/>
    <property type="match status" value="1"/>
</dbReference>
<evidence type="ECO:0000256" key="5">
    <source>
        <dbReference type="ARBA" id="ARBA00023136"/>
    </source>
</evidence>
<evidence type="ECO:0000256" key="1">
    <source>
        <dbReference type="ARBA" id="ARBA00004651"/>
    </source>
</evidence>
<name>A0A2T0TSP5_9SPHI</name>
<dbReference type="PANTHER" id="PTHR40077:SF1">
    <property type="entry name" value="MEMBRANE PROTEIN"/>
    <property type="match status" value="1"/>
</dbReference>
<feature type="transmembrane region" description="Helical" evidence="6">
    <location>
        <begin position="12"/>
        <end position="33"/>
    </location>
</feature>
<gene>
    <name evidence="8" type="ORF">B0I27_11417</name>
</gene>
<keyword evidence="3 6" id="KW-0812">Transmembrane</keyword>
<feature type="domain" description="DUF3817" evidence="7">
    <location>
        <begin position="10"/>
        <end position="96"/>
    </location>
</feature>
<protein>
    <submittedName>
        <fullName evidence="8">Integral membrane protein</fullName>
    </submittedName>
</protein>
<comment type="subcellular location">
    <subcellularLocation>
        <location evidence="1">Cell membrane</location>
        <topology evidence="1">Multi-pass membrane protein</topology>
    </subcellularLocation>
</comment>
<sequence length="119" mass="13456">MTNVTVKALNQLRVVGITEGISYVFLLVIAMPLKYMFDYPILVKYTGWAHGILFVLYIAAVFKVTFLAKWSFARTFKYLVASLIPLATFFLDKELKNEADSIAKNNLSPNTVSLEDIKV</sequence>